<evidence type="ECO:0000313" key="1">
    <source>
        <dbReference type="EMBL" id="MFD1176277.1"/>
    </source>
</evidence>
<protein>
    <submittedName>
        <fullName evidence="1">Tetratricopeptide repeat protein</fullName>
    </submittedName>
</protein>
<reference evidence="2" key="1">
    <citation type="journal article" date="2019" name="Int. J. Syst. Evol. Microbiol.">
        <title>The Global Catalogue of Microorganisms (GCM) 10K type strain sequencing project: providing services to taxonomists for standard genome sequencing and annotation.</title>
        <authorList>
            <consortium name="The Broad Institute Genomics Platform"/>
            <consortium name="The Broad Institute Genome Sequencing Center for Infectious Disease"/>
            <person name="Wu L."/>
            <person name="Ma J."/>
        </authorList>
    </citation>
    <scope>NUCLEOTIDE SEQUENCE [LARGE SCALE GENOMIC DNA]</scope>
    <source>
        <strain evidence="2">CCUG 59189</strain>
    </source>
</reference>
<accession>A0ABW3RVJ9</accession>
<gene>
    <name evidence="1" type="ORF">ACFQ3W_08190</name>
</gene>
<organism evidence="1 2">
    <name type="scientific">Paenibacillus puldeungensis</name>
    <dbReference type="NCBI Taxonomy" id="696536"/>
    <lineage>
        <taxon>Bacteria</taxon>
        <taxon>Bacillati</taxon>
        <taxon>Bacillota</taxon>
        <taxon>Bacilli</taxon>
        <taxon>Bacillales</taxon>
        <taxon>Paenibacillaceae</taxon>
        <taxon>Paenibacillus</taxon>
    </lineage>
</organism>
<dbReference type="Proteomes" id="UP001597262">
    <property type="component" value="Unassembled WGS sequence"/>
</dbReference>
<dbReference type="EMBL" id="JBHTLM010000004">
    <property type="protein sequence ID" value="MFD1176277.1"/>
    <property type="molecule type" value="Genomic_DNA"/>
</dbReference>
<sequence length="188" mass="21495">MMRGVVEQTQGINQKIELIQNAVLAGQIDQAELLAGENDMYLLSVLVQALYKEGYVTVAKERLSRMDSGLLKKPVRPFLELSYIWAEICYDEGRFAEAAPIFEEIASQSPVMASARYGAASCYLQEAMYNLQRRIELYHPPQAEQEKIYKYIRDYNQALHIIQASGWHTEWSSTQAQNLPLHKSILVH</sequence>
<name>A0ABW3RVJ9_9BACL</name>
<dbReference type="RefSeq" id="WP_379318459.1">
    <property type="nucleotide sequence ID" value="NZ_JBHTLM010000004.1"/>
</dbReference>
<comment type="caution">
    <text evidence="1">The sequence shown here is derived from an EMBL/GenBank/DDBJ whole genome shotgun (WGS) entry which is preliminary data.</text>
</comment>
<proteinExistence type="predicted"/>
<evidence type="ECO:0000313" key="2">
    <source>
        <dbReference type="Proteomes" id="UP001597262"/>
    </source>
</evidence>
<keyword evidence="2" id="KW-1185">Reference proteome</keyword>